<organism evidence="4 5">
    <name type="scientific">Shouchella xiaoxiensis</name>
    <dbReference type="NCBI Taxonomy" id="766895"/>
    <lineage>
        <taxon>Bacteria</taxon>
        <taxon>Bacillati</taxon>
        <taxon>Bacillota</taxon>
        <taxon>Bacilli</taxon>
        <taxon>Bacillales</taxon>
        <taxon>Bacillaceae</taxon>
        <taxon>Shouchella</taxon>
    </lineage>
</organism>
<dbReference type="PANTHER" id="PTHR43877">
    <property type="entry name" value="AMINOALKYLPHOSPHONATE N-ACETYLTRANSFERASE-RELATED-RELATED"/>
    <property type="match status" value="1"/>
</dbReference>
<sequence length="167" mass="18594">MIHVVTALSPYKDQLANLLFACVNEGASVNFIHPMTIKKAQTYWNEVTPSEFHLVIIAKEKEVIQGTVQLVFSQKENGLHRAEIAKLLVAPTARRLGIGRRLMEAAEEEAVKAGRYLLVLDTEEGSPANSLYQSLHYQIAGTIPKFARSALSGELTGTTYYYKWLGE</sequence>
<feature type="domain" description="N-acetyltransferase" evidence="3">
    <location>
        <begin position="2"/>
        <end position="166"/>
    </location>
</feature>
<evidence type="ECO:0000256" key="2">
    <source>
        <dbReference type="ARBA" id="ARBA00023315"/>
    </source>
</evidence>
<dbReference type="Pfam" id="PF00583">
    <property type="entry name" value="Acetyltransf_1"/>
    <property type="match status" value="1"/>
</dbReference>
<keyword evidence="2" id="KW-0012">Acyltransferase</keyword>
<dbReference type="PANTHER" id="PTHR43877:SF2">
    <property type="entry name" value="AMINOALKYLPHOSPHONATE N-ACETYLTRANSFERASE-RELATED"/>
    <property type="match status" value="1"/>
</dbReference>
<dbReference type="Gene3D" id="3.40.630.30">
    <property type="match status" value="1"/>
</dbReference>
<reference evidence="4" key="1">
    <citation type="submission" date="2021-01" db="EMBL/GenBank/DDBJ databases">
        <title>Genomic Encyclopedia of Type Strains, Phase IV (KMG-IV): sequencing the most valuable type-strain genomes for metagenomic binning, comparative biology and taxonomic classification.</title>
        <authorList>
            <person name="Goeker M."/>
        </authorList>
    </citation>
    <scope>NUCLEOTIDE SEQUENCE</scope>
    <source>
        <strain evidence="4">DSM 21943</strain>
    </source>
</reference>
<dbReference type="RefSeq" id="WP_204466347.1">
    <property type="nucleotide sequence ID" value="NZ_JAFBCV010000006.1"/>
</dbReference>
<dbReference type="InterPro" id="IPR000182">
    <property type="entry name" value="GNAT_dom"/>
</dbReference>
<dbReference type="InterPro" id="IPR050832">
    <property type="entry name" value="Bact_Acetyltransf"/>
</dbReference>
<evidence type="ECO:0000313" key="4">
    <source>
        <dbReference type="EMBL" id="MBM7838988.1"/>
    </source>
</evidence>
<keyword evidence="5" id="KW-1185">Reference proteome</keyword>
<proteinExistence type="predicted"/>
<name>A0ABS2STW8_9BACI</name>
<evidence type="ECO:0000256" key="1">
    <source>
        <dbReference type="ARBA" id="ARBA00022679"/>
    </source>
</evidence>
<comment type="caution">
    <text evidence="4">The sequence shown here is derived from an EMBL/GenBank/DDBJ whole genome shotgun (WGS) entry which is preliminary data.</text>
</comment>
<protein>
    <submittedName>
        <fullName evidence="4">Ribosomal protein S18 acetylase RimI-like enzyme</fullName>
    </submittedName>
</protein>
<gene>
    <name evidence="4" type="ORF">JOC54_002258</name>
</gene>
<dbReference type="Proteomes" id="UP001179280">
    <property type="component" value="Unassembled WGS sequence"/>
</dbReference>
<accession>A0ABS2STW8</accession>
<keyword evidence="1" id="KW-0808">Transferase</keyword>
<evidence type="ECO:0000259" key="3">
    <source>
        <dbReference type="PROSITE" id="PS51186"/>
    </source>
</evidence>
<dbReference type="PROSITE" id="PS51186">
    <property type="entry name" value="GNAT"/>
    <property type="match status" value="1"/>
</dbReference>
<dbReference type="EMBL" id="JAFBCV010000006">
    <property type="protein sequence ID" value="MBM7838988.1"/>
    <property type="molecule type" value="Genomic_DNA"/>
</dbReference>
<dbReference type="CDD" id="cd04301">
    <property type="entry name" value="NAT_SF"/>
    <property type="match status" value="1"/>
</dbReference>
<dbReference type="InterPro" id="IPR016181">
    <property type="entry name" value="Acyl_CoA_acyltransferase"/>
</dbReference>
<dbReference type="SUPFAM" id="SSF55729">
    <property type="entry name" value="Acyl-CoA N-acyltransferases (Nat)"/>
    <property type="match status" value="1"/>
</dbReference>
<evidence type="ECO:0000313" key="5">
    <source>
        <dbReference type="Proteomes" id="UP001179280"/>
    </source>
</evidence>